<proteinExistence type="inferred from homology"/>
<evidence type="ECO:0000259" key="2">
    <source>
        <dbReference type="Pfam" id="PF07859"/>
    </source>
</evidence>
<evidence type="ECO:0000313" key="4">
    <source>
        <dbReference type="Proteomes" id="UP000326396"/>
    </source>
</evidence>
<dbReference type="Gene3D" id="3.40.50.1820">
    <property type="entry name" value="alpha/beta hydrolase"/>
    <property type="match status" value="1"/>
</dbReference>
<dbReference type="InterPro" id="IPR013094">
    <property type="entry name" value="AB_hydrolase_3"/>
</dbReference>
<evidence type="ECO:0000313" key="3">
    <source>
        <dbReference type="EMBL" id="KAD7116670.1"/>
    </source>
</evidence>
<protein>
    <recommendedName>
        <fullName evidence="2">Alpha/beta hydrolase fold-3 domain-containing protein</fullName>
    </recommendedName>
</protein>
<dbReference type="InterPro" id="IPR050466">
    <property type="entry name" value="Carboxylest/Gibb_receptor"/>
</dbReference>
<dbReference type="PANTHER" id="PTHR23024">
    <property type="entry name" value="ARYLACETAMIDE DEACETYLASE"/>
    <property type="match status" value="1"/>
</dbReference>
<comment type="caution">
    <text evidence="3">The sequence shown here is derived from an EMBL/GenBank/DDBJ whole genome shotgun (WGS) entry which is preliminary data.</text>
</comment>
<organism evidence="3 4">
    <name type="scientific">Mikania micrantha</name>
    <name type="common">bitter vine</name>
    <dbReference type="NCBI Taxonomy" id="192012"/>
    <lineage>
        <taxon>Eukaryota</taxon>
        <taxon>Viridiplantae</taxon>
        <taxon>Streptophyta</taxon>
        <taxon>Embryophyta</taxon>
        <taxon>Tracheophyta</taxon>
        <taxon>Spermatophyta</taxon>
        <taxon>Magnoliopsida</taxon>
        <taxon>eudicotyledons</taxon>
        <taxon>Gunneridae</taxon>
        <taxon>Pentapetalae</taxon>
        <taxon>asterids</taxon>
        <taxon>campanulids</taxon>
        <taxon>Asterales</taxon>
        <taxon>Asteraceae</taxon>
        <taxon>Asteroideae</taxon>
        <taxon>Heliantheae alliance</taxon>
        <taxon>Eupatorieae</taxon>
        <taxon>Mikania</taxon>
    </lineage>
</organism>
<dbReference type="EMBL" id="SZYD01000002">
    <property type="protein sequence ID" value="KAD7116670.1"/>
    <property type="molecule type" value="Genomic_DNA"/>
</dbReference>
<keyword evidence="4" id="KW-1185">Reference proteome</keyword>
<dbReference type="PANTHER" id="PTHR23024:SF409">
    <property type="entry name" value="CARBOXYLESTERASE 6-RELATED"/>
    <property type="match status" value="1"/>
</dbReference>
<gene>
    <name evidence="3" type="ORF">E3N88_03938</name>
</gene>
<dbReference type="Proteomes" id="UP000326396">
    <property type="component" value="Linkage Group LG10"/>
</dbReference>
<dbReference type="InterPro" id="IPR029058">
    <property type="entry name" value="AB_hydrolase_fold"/>
</dbReference>
<sequence>MVVENPQNPRVLVEEIRSLIKVYEDGHVERPQIIPRVMSTLPLAYEVTCMDQVIDKLTNIWARFYVPKHMKKVPLLVYFHGGGFCIGSAAWSCYHEFLAHLASEVGCVIMSVDYRLAPENPLPAAYEDGYKALTWVKQQALSGSNKWLKQCDLSNVYLGGDSAGGNIAHNVAFRLCINREHLKPLIHKGNILIQPFFGGESRTGSETLMVQPSRSALNLTASDTYWRLSLPKGANRDHPWCNPMVNMSTKLEKMTYLPTMVCVSELDILKDRNMEFCRVLGNSGIQVDHVVYKGVGHAFQILDKSPLSQRQTHAMVSHIKVFINKRKHI</sequence>
<reference evidence="3 4" key="1">
    <citation type="submission" date="2019-05" db="EMBL/GenBank/DDBJ databases">
        <title>Mikania micrantha, genome provides insights into the molecular mechanism of rapid growth.</title>
        <authorList>
            <person name="Liu B."/>
        </authorList>
    </citation>
    <scope>NUCLEOTIDE SEQUENCE [LARGE SCALE GENOMIC DNA]</scope>
    <source>
        <strain evidence="3">NLD-2019</strain>
        <tissue evidence="3">Leaf</tissue>
    </source>
</reference>
<accession>A0A5N6PVU1</accession>
<evidence type="ECO:0000256" key="1">
    <source>
        <dbReference type="ARBA" id="ARBA00010515"/>
    </source>
</evidence>
<comment type="similarity">
    <text evidence="1">Belongs to the 'GDXG' lipolytic enzyme family.</text>
</comment>
<dbReference type="OrthoDB" id="408631at2759"/>
<name>A0A5N6PVU1_9ASTR</name>
<dbReference type="AlphaFoldDB" id="A0A5N6PVU1"/>
<dbReference type="SUPFAM" id="SSF53474">
    <property type="entry name" value="alpha/beta-Hydrolases"/>
    <property type="match status" value="1"/>
</dbReference>
<dbReference type="Pfam" id="PF07859">
    <property type="entry name" value="Abhydrolase_3"/>
    <property type="match status" value="1"/>
</dbReference>
<feature type="domain" description="Alpha/beta hydrolase fold-3" evidence="2">
    <location>
        <begin position="76"/>
        <end position="300"/>
    </location>
</feature>
<dbReference type="GO" id="GO:0016787">
    <property type="term" value="F:hydrolase activity"/>
    <property type="evidence" value="ECO:0007669"/>
    <property type="project" value="InterPro"/>
</dbReference>